<dbReference type="InterPro" id="IPR004107">
    <property type="entry name" value="Integrase_SAM-like_N"/>
</dbReference>
<dbReference type="GO" id="GO:0007059">
    <property type="term" value="P:chromosome segregation"/>
    <property type="evidence" value="ECO:0007669"/>
    <property type="project" value="UniProtKB-KW"/>
</dbReference>
<evidence type="ECO:0000259" key="7">
    <source>
        <dbReference type="PROSITE" id="PS51900"/>
    </source>
</evidence>
<protein>
    <submittedName>
        <fullName evidence="8">Tyrosine-type recombinase/integrase</fullName>
    </submittedName>
</protein>
<dbReference type="RefSeq" id="WP_152192345.1">
    <property type="nucleotide sequence ID" value="NZ_WFKI01000098.1"/>
</dbReference>
<dbReference type="Gene3D" id="1.10.443.10">
    <property type="entry name" value="Intergrase catalytic core"/>
    <property type="match status" value="1"/>
</dbReference>
<evidence type="ECO:0000313" key="9">
    <source>
        <dbReference type="EMBL" id="KAB7885941.1"/>
    </source>
</evidence>
<dbReference type="Proteomes" id="UP000472839">
    <property type="component" value="Unassembled WGS sequence"/>
</dbReference>
<dbReference type="GO" id="GO:0015074">
    <property type="term" value="P:DNA integration"/>
    <property type="evidence" value="ECO:0007669"/>
    <property type="project" value="UniProtKB-KW"/>
</dbReference>
<evidence type="ECO:0000259" key="6">
    <source>
        <dbReference type="PROSITE" id="PS51898"/>
    </source>
</evidence>
<dbReference type="EMBL" id="WFKK01000111">
    <property type="protein sequence ID" value="KAB7883021.1"/>
    <property type="molecule type" value="Genomic_DNA"/>
</dbReference>
<feature type="domain" description="Tyr recombinase" evidence="6">
    <location>
        <begin position="154"/>
        <end position="325"/>
    </location>
</feature>
<dbReference type="Pfam" id="PF00589">
    <property type="entry name" value="Phage_integrase"/>
    <property type="match status" value="1"/>
</dbReference>
<dbReference type="PANTHER" id="PTHR30349">
    <property type="entry name" value="PHAGE INTEGRASE-RELATED"/>
    <property type="match status" value="1"/>
</dbReference>
<dbReference type="Pfam" id="PF02899">
    <property type="entry name" value="Phage_int_SAM_1"/>
    <property type="match status" value="1"/>
</dbReference>
<keyword evidence="10" id="KW-1185">Reference proteome</keyword>
<dbReference type="AlphaFoldDB" id="A0A6L4WN45"/>
<feature type="domain" description="Core-binding (CB)" evidence="7">
    <location>
        <begin position="11"/>
        <end position="103"/>
    </location>
</feature>
<reference evidence="10 11" key="1">
    <citation type="submission" date="2019-10" db="EMBL/GenBank/DDBJ databases">
        <title>Poseidonibacter ostreae sp. nov., isolated from the gut of the Ostrea denselamellosa.</title>
        <authorList>
            <person name="Choi A."/>
        </authorList>
    </citation>
    <scope>NUCLEOTIDE SEQUENCE [LARGE SCALE GENOMIC DNA]</scope>
    <source>
        <strain evidence="8 11">SJOD-M-33</strain>
        <strain evidence="9 10">SJOD-M-5</strain>
    </source>
</reference>
<dbReference type="InterPro" id="IPR002104">
    <property type="entry name" value="Integrase_catalytic"/>
</dbReference>
<keyword evidence="1" id="KW-0159">Chromosome partition</keyword>
<evidence type="ECO:0000256" key="3">
    <source>
        <dbReference type="ARBA" id="ARBA00023125"/>
    </source>
</evidence>
<evidence type="ECO:0000313" key="8">
    <source>
        <dbReference type="EMBL" id="KAB7883021.1"/>
    </source>
</evidence>
<dbReference type="Gene3D" id="1.10.150.130">
    <property type="match status" value="1"/>
</dbReference>
<dbReference type="GO" id="GO:0003677">
    <property type="term" value="F:DNA binding"/>
    <property type="evidence" value="ECO:0007669"/>
    <property type="project" value="UniProtKB-UniRule"/>
</dbReference>
<dbReference type="InterPro" id="IPR011010">
    <property type="entry name" value="DNA_brk_join_enz"/>
</dbReference>
<dbReference type="PROSITE" id="PS51898">
    <property type="entry name" value="TYR_RECOMBINASE"/>
    <property type="match status" value="1"/>
</dbReference>
<keyword evidence="2" id="KW-0229">DNA integration</keyword>
<dbReference type="InterPro" id="IPR050090">
    <property type="entry name" value="Tyrosine_recombinase_XerCD"/>
</dbReference>
<keyword evidence="4" id="KW-0233">DNA recombination</keyword>
<dbReference type="EMBL" id="WFKJ01000092">
    <property type="protein sequence ID" value="KAB7885941.1"/>
    <property type="molecule type" value="Genomic_DNA"/>
</dbReference>
<keyword evidence="3 5" id="KW-0238">DNA-binding</keyword>
<dbReference type="PROSITE" id="PS51900">
    <property type="entry name" value="CB"/>
    <property type="match status" value="1"/>
</dbReference>
<comment type="caution">
    <text evidence="8">The sequence shown here is derived from an EMBL/GenBank/DDBJ whole genome shotgun (WGS) entry which is preliminary data.</text>
</comment>
<dbReference type="InterPro" id="IPR044068">
    <property type="entry name" value="CB"/>
</dbReference>
<evidence type="ECO:0000256" key="5">
    <source>
        <dbReference type="PROSITE-ProRule" id="PRU01248"/>
    </source>
</evidence>
<dbReference type="InterPro" id="IPR013762">
    <property type="entry name" value="Integrase-like_cat_sf"/>
</dbReference>
<evidence type="ECO:0000256" key="1">
    <source>
        <dbReference type="ARBA" id="ARBA00022829"/>
    </source>
</evidence>
<gene>
    <name evidence="9" type="ORF">GBG18_14870</name>
    <name evidence="8" type="ORF">GBG19_16320</name>
</gene>
<evidence type="ECO:0000256" key="4">
    <source>
        <dbReference type="ARBA" id="ARBA00023172"/>
    </source>
</evidence>
<evidence type="ECO:0000256" key="2">
    <source>
        <dbReference type="ARBA" id="ARBA00022908"/>
    </source>
</evidence>
<evidence type="ECO:0000313" key="11">
    <source>
        <dbReference type="Proteomes" id="UP000472839"/>
    </source>
</evidence>
<dbReference type="InterPro" id="IPR010998">
    <property type="entry name" value="Integrase_recombinase_N"/>
</dbReference>
<sequence length="329" mass="38439">MKNSKNKIFYTEIAKYSKNYVKSLKVKKKSHNTISSYSGTLKAFSNFIEQYEDVISFGNLKENHIIDFLIYKEENVPVHYFEFKESSKNLFITHLKRFFTYIAKNSNKSYDFSRVFDDLKIRIPERIAKGLESFEVENVLICLNSSIEKANNHVQSNSRTANKDFKKSRQFVAYRNSLIIKIYLYSGIRASELIGLNINDFVLEDDLYTIYVIGKGNKEAKVFLRPSRIEKEIEFFKNNGYEIITKTINNKVFDRVQIWKMIKKVFSVAKVKTGSIHTLRHTFAKTVYAVTKDIGTVKEMLRHKSINTTTIYAKESEQTTKNNYKKAIS</sequence>
<name>A0A6L4WN45_9BACT</name>
<dbReference type="GO" id="GO:0006310">
    <property type="term" value="P:DNA recombination"/>
    <property type="evidence" value="ECO:0007669"/>
    <property type="project" value="UniProtKB-KW"/>
</dbReference>
<organism evidence="8 11">
    <name type="scientific">Poseidonibacter ostreae</name>
    <dbReference type="NCBI Taxonomy" id="2654171"/>
    <lineage>
        <taxon>Bacteria</taxon>
        <taxon>Pseudomonadati</taxon>
        <taxon>Campylobacterota</taxon>
        <taxon>Epsilonproteobacteria</taxon>
        <taxon>Campylobacterales</taxon>
        <taxon>Arcobacteraceae</taxon>
        <taxon>Poseidonibacter</taxon>
    </lineage>
</organism>
<evidence type="ECO:0000313" key="10">
    <source>
        <dbReference type="Proteomes" id="UP000461010"/>
    </source>
</evidence>
<dbReference type="Proteomes" id="UP000461010">
    <property type="component" value="Unassembled WGS sequence"/>
</dbReference>
<dbReference type="PANTHER" id="PTHR30349:SF81">
    <property type="entry name" value="TYROSINE RECOMBINASE XERC"/>
    <property type="match status" value="1"/>
</dbReference>
<dbReference type="SUPFAM" id="SSF56349">
    <property type="entry name" value="DNA breaking-rejoining enzymes"/>
    <property type="match status" value="1"/>
</dbReference>
<accession>A0A6L4WN45</accession>
<proteinExistence type="predicted"/>